<evidence type="ECO:0000313" key="2">
    <source>
        <dbReference type="EMBL" id="MCD7455782.1"/>
    </source>
</evidence>
<evidence type="ECO:0000256" key="1">
    <source>
        <dbReference type="SAM" id="MobiDB-lite"/>
    </source>
</evidence>
<gene>
    <name evidence="2" type="ORF">HAX54_029636</name>
</gene>
<sequence length="78" mass="8727">VTGGGINLIEIQPTVIERKGQKLIYRYKALKVGRDKNRGREAQRKITGGNGTIICQSESRGTRRPWKSSKSLAEKTRS</sequence>
<reference evidence="2 3" key="1">
    <citation type="journal article" date="2021" name="BMC Genomics">
        <title>Datura genome reveals duplications of psychoactive alkaloid biosynthetic genes and high mutation rate following tissue culture.</title>
        <authorList>
            <person name="Rajewski A."/>
            <person name="Carter-House D."/>
            <person name="Stajich J."/>
            <person name="Litt A."/>
        </authorList>
    </citation>
    <scope>NUCLEOTIDE SEQUENCE [LARGE SCALE GENOMIC DNA]</scope>
    <source>
        <strain evidence="2">AR-01</strain>
    </source>
</reference>
<proteinExistence type="predicted"/>
<dbReference type="Proteomes" id="UP000823775">
    <property type="component" value="Unassembled WGS sequence"/>
</dbReference>
<accession>A0ABS8SAC7</accession>
<protein>
    <submittedName>
        <fullName evidence="2">Uncharacterized protein</fullName>
    </submittedName>
</protein>
<keyword evidence="3" id="KW-1185">Reference proteome</keyword>
<comment type="caution">
    <text evidence="2">The sequence shown here is derived from an EMBL/GenBank/DDBJ whole genome shotgun (WGS) entry which is preliminary data.</text>
</comment>
<organism evidence="2 3">
    <name type="scientific">Datura stramonium</name>
    <name type="common">Jimsonweed</name>
    <name type="synonym">Common thornapple</name>
    <dbReference type="NCBI Taxonomy" id="4076"/>
    <lineage>
        <taxon>Eukaryota</taxon>
        <taxon>Viridiplantae</taxon>
        <taxon>Streptophyta</taxon>
        <taxon>Embryophyta</taxon>
        <taxon>Tracheophyta</taxon>
        <taxon>Spermatophyta</taxon>
        <taxon>Magnoliopsida</taxon>
        <taxon>eudicotyledons</taxon>
        <taxon>Gunneridae</taxon>
        <taxon>Pentapetalae</taxon>
        <taxon>asterids</taxon>
        <taxon>lamiids</taxon>
        <taxon>Solanales</taxon>
        <taxon>Solanaceae</taxon>
        <taxon>Solanoideae</taxon>
        <taxon>Datureae</taxon>
        <taxon>Datura</taxon>
    </lineage>
</organism>
<name>A0ABS8SAC7_DATST</name>
<dbReference type="EMBL" id="JACEIK010000369">
    <property type="protein sequence ID" value="MCD7455782.1"/>
    <property type="molecule type" value="Genomic_DNA"/>
</dbReference>
<feature type="region of interest" description="Disordered" evidence="1">
    <location>
        <begin position="51"/>
        <end position="78"/>
    </location>
</feature>
<evidence type="ECO:0000313" key="3">
    <source>
        <dbReference type="Proteomes" id="UP000823775"/>
    </source>
</evidence>
<feature type="non-terminal residue" evidence="2">
    <location>
        <position position="1"/>
    </location>
</feature>